<name>A0A7J0FIK7_9ERIC</name>
<keyword evidence="2" id="KW-0812">Transmembrane</keyword>
<evidence type="ECO:0000256" key="2">
    <source>
        <dbReference type="SAM" id="Phobius"/>
    </source>
</evidence>
<keyword evidence="2" id="KW-1133">Transmembrane helix</keyword>
<feature type="compositionally biased region" description="Pro residues" evidence="1">
    <location>
        <begin position="14"/>
        <end position="26"/>
    </location>
</feature>
<evidence type="ECO:0000256" key="1">
    <source>
        <dbReference type="SAM" id="MobiDB-lite"/>
    </source>
</evidence>
<dbReference type="PANTHER" id="PTHR32378">
    <property type="entry name" value="GUANINE NUCLEOTIDE-BINDING PROTEIN SUBUNIT GAMMA 3"/>
    <property type="match status" value="1"/>
</dbReference>
<proteinExistence type="predicted"/>
<reference evidence="3 4" key="1">
    <citation type="submission" date="2019-07" db="EMBL/GenBank/DDBJ databases">
        <title>De Novo Assembly of kiwifruit Actinidia rufa.</title>
        <authorList>
            <person name="Sugita-Konishi S."/>
            <person name="Sato K."/>
            <person name="Mori E."/>
            <person name="Abe Y."/>
            <person name="Kisaki G."/>
            <person name="Hamano K."/>
            <person name="Suezawa K."/>
            <person name="Otani M."/>
            <person name="Fukuda T."/>
            <person name="Manabe T."/>
            <person name="Gomi K."/>
            <person name="Tabuchi M."/>
            <person name="Akimitsu K."/>
            <person name="Kataoka I."/>
        </authorList>
    </citation>
    <scope>NUCLEOTIDE SEQUENCE [LARGE SCALE GENOMIC DNA]</scope>
    <source>
        <strain evidence="4">cv. Fuchu</strain>
    </source>
</reference>
<organism evidence="3 4">
    <name type="scientific">Actinidia rufa</name>
    <dbReference type="NCBI Taxonomy" id="165716"/>
    <lineage>
        <taxon>Eukaryota</taxon>
        <taxon>Viridiplantae</taxon>
        <taxon>Streptophyta</taxon>
        <taxon>Embryophyta</taxon>
        <taxon>Tracheophyta</taxon>
        <taxon>Spermatophyta</taxon>
        <taxon>Magnoliopsida</taxon>
        <taxon>eudicotyledons</taxon>
        <taxon>Gunneridae</taxon>
        <taxon>Pentapetalae</taxon>
        <taxon>asterids</taxon>
        <taxon>Ericales</taxon>
        <taxon>Actinidiaceae</taxon>
        <taxon>Actinidia</taxon>
    </lineage>
</organism>
<feature type="transmembrane region" description="Helical" evidence="2">
    <location>
        <begin position="204"/>
        <end position="225"/>
    </location>
</feature>
<gene>
    <name evidence="3" type="ORF">Acr_12g0010690</name>
</gene>
<dbReference type="OrthoDB" id="1936517at2759"/>
<dbReference type="AlphaFoldDB" id="A0A7J0FIK7"/>
<accession>A0A7J0FIK7</accession>
<dbReference type="EMBL" id="BJWL01000012">
    <property type="protein sequence ID" value="GFY98528.1"/>
    <property type="molecule type" value="Genomic_DNA"/>
</dbReference>
<sequence length="227" mass="24338">MAGSSCSSSSVVPSLPPPRPKSPPKYPDLYGKRRELAKVQVLEREITFLEILVFEFVLDWFTDGILSMEEVGRFVGLVVSGNGSGTFLSLICLSVPHKWSFLILLRALDAVKNDKNYATPYEILPTGLPTNDPRIALFLTSHGFAVLAALLVSKCHTAAAIAIYVIAIRALVVQCQNASVVAFGHDRDASTRSLAAANAAFHDVLRAPIALALVGGVVVGLVLNVQK</sequence>
<keyword evidence="2" id="KW-0472">Membrane</keyword>
<keyword evidence="4" id="KW-1185">Reference proteome</keyword>
<feature type="region of interest" description="Disordered" evidence="1">
    <location>
        <begin position="1"/>
        <end position="28"/>
    </location>
</feature>
<dbReference type="Proteomes" id="UP000585474">
    <property type="component" value="Unassembled WGS sequence"/>
</dbReference>
<dbReference type="PANTHER" id="PTHR32378:SF10">
    <property type="entry name" value="GUANINE NUCLEOTIDE-BINDING PROTEIN SUBUNIT GAMMA 3"/>
    <property type="match status" value="1"/>
</dbReference>
<protein>
    <submittedName>
        <fullName evidence="3">Guanine nucleotide-binding protein subunit gamma</fullName>
    </submittedName>
</protein>
<comment type="caution">
    <text evidence="3">The sequence shown here is derived from an EMBL/GenBank/DDBJ whole genome shotgun (WGS) entry which is preliminary data.</text>
</comment>
<evidence type="ECO:0000313" key="4">
    <source>
        <dbReference type="Proteomes" id="UP000585474"/>
    </source>
</evidence>
<evidence type="ECO:0000313" key="3">
    <source>
        <dbReference type="EMBL" id="GFY98528.1"/>
    </source>
</evidence>
<dbReference type="InterPro" id="IPR055305">
    <property type="entry name" value="GG3-like"/>
</dbReference>
<feature type="compositionally biased region" description="Low complexity" evidence="1">
    <location>
        <begin position="1"/>
        <end position="13"/>
    </location>
</feature>